<dbReference type="EMBL" id="MCFL01000032">
    <property type="protein sequence ID" value="ORZ33874.1"/>
    <property type="molecule type" value="Genomic_DNA"/>
</dbReference>
<dbReference type="FunFam" id="1.10.580.10:FF:000005">
    <property type="entry name" value="Citrate synthase"/>
    <property type="match status" value="1"/>
</dbReference>
<organism evidence="6 7">
    <name type="scientific">Catenaria anguillulae PL171</name>
    <dbReference type="NCBI Taxonomy" id="765915"/>
    <lineage>
        <taxon>Eukaryota</taxon>
        <taxon>Fungi</taxon>
        <taxon>Fungi incertae sedis</taxon>
        <taxon>Blastocladiomycota</taxon>
        <taxon>Blastocladiomycetes</taxon>
        <taxon>Blastocladiales</taxon>
        <taxon>Catenariaceae</taxon>
        <taxon>Catenaria</taxon>
    </lineage>
</organism>
<name>A0A1Y2HIR4_9FUNG</name>
<dbReference type="AlphaFoldDB" id="A0A1Y2HIR4"/>
<gene>
    <name evidence="6" type="ORF">BCR44DRAFT_118169</name>
</gene>
<dbReference type="OrthoDB" id="435022at2759"/>
<reference evidence="6 7" key="1">
    <citation type="submission" date="2016-07" db="EMBL/GenBank/DDBJ databases">
        <title>Pervasive Adenine N6-methylation of Active Genes in Fungi.</title>
        <authorList>
            <consortium name="DOE Joint Genome Institute"/>
            <person name="Mondo S.J."/>
            <person name="Dannebaum R.O."/>
            <person name="Kuo R.C."/>
            <person name="Labutti K."/>
            <person name="Haridas S."/>
            <person name="Kuo A."/>
            <person name="Salamov A."/>
            <person name="Ahrendt S.R."/>
            <person name="Lipzen A."/>
            <person name="Sullivan W."/>
            <person name="Andreopoulos W.B."/>
            <person name="Clum A."/>
            <person name="Lindquist E."/>
            <person name="Daum C."/>
            <person name="Ramamoorthy G.K."/>
            <person name="Gryganskyi A."/>
            <person name="Culley D."/>
            <person name="Magnuson J.K."/>
            <person name="James T.Y."/>
            <person name="O'Malley M.A."/>
            <person name="Stajich J.E."/>
            <person name="Spatafora J.W."/>
            <person name="Visel A."/>
            <person name="Grigoriev I.V."/>
        </authorList>
    </citation>
    <scope>NUCLEOTIDE SEQUENCE [LARGE SCALE GENOMIC DNA]</scope>
    <source>
        <strain evidence="6 7">PL171</strain>
    </source>
</reference>
<dbReference type="PANTHER" id="PTHR42871">
    <property type="entry name" value="CITRATE SYNTHASE"/>
    <property type="match status" value="1"/>
</dbReference>
<comment type="similarity">
    <text evidence="2 5">Belongs to the citrate synthase family.</text>
</comment>
<dbReference type="GO" id="GO:0006099">
    <property type="term" value="P:tricarboxylic acid cycle"/>
    <property type="evidence" value="ECO:0007669"/>
    <property type="project" value="UniProtKB-KW"/>
</dbReference>
<dbReference type="Proteomes" id="UP000193411">
    <property type="component" value="Unassembled WGS sequence"/>
</dbReference>
<evidence type="ECO:0000256" key="2">
    <source>
        <dbReference type="ARBA" id="ARBA00010566"/>
    </source>
</evidence>
<evidence type="ECO:0000256" key="5">
    <source>
        <dbReference type="RuleBase" id="RU000441"/>
    </source>
</evidence>
<evidence type="ECO:0000256" key="1">
    <source>
        <dbReference type="ARBA" id="ARBA00005007"/>
    </source>
</evidence>
<dbReference type="FunFam" id="1.10.230.10:FF:000002">
    <property type="entry name" value="Citrate synthase"/>
    <property type="match status" value="1"/>
</dbReference>
<keyword evidence="7" id="KW-1185">Reference proteome</keyword>
<dbReference type="PANTHER" id="PTHR42871:SF1">
    <property type="entry name" value="CITRATE SYNTHASE"/>
    <property type="match status" value="1"/>
</dbReference>
<proteinExistence type="inferred from homology"/>
<comment type="caution">
    <text evidence="6">The sequence shown here is derived from an EMBL/GenBank/DDBJ whole genome shotgun (WGS) entry which is preliminary data.</text>
</comment>
<dbReference type="GO" id="GO:0046912">
    <property type="term" value="F:acyltransferase activity, acyl groups converted into alkyl on transfer"/>
    <property type="evidence" value="ECO:0007669"/>
    <property type="project" value="InterPro"/>
</dbReference>
<sequence length="498" mass="55468">MTWTLPAPAPASGIEAGPSHSSFVVLPSAGNAQSLTILDNRTNRLYTVPLTKEGAVNATAFAQIKSPTGEGLRVYDSGYMNTAVCRSKICEIDGDRGILRYRGFPIEELAEKSSFLEVAYLLVYGELPSADQFKYFEHEVMHHTFIHMKLSELLKQFNYDAHPMGMFIAAMSALSTFDPSGNPALAGNDIYIKDKALRNKQIFRILGKVTTIAAMTYRHRIGRPYNNPRSDLSYTENFLAMLDTLSEPNYRPNPVLAKALDVLFILHADHELNASTAAMRHLGSTLVDPYSAVAGAAAALYGPLHGGANEAVVRMLESIGKPENVAGFLDKVKRKEKKLMGFGHRIYRSYDPRATIIRKVAYEVFDVVGKEPLIEVAKELEKQALADDYFAKRKLYPNVDFWSGLIYKACGFPTDFYPVLFAIPRVAGWLAHWSESLDDAEARIWRPRQLYVGEGRRSYVPMEHRTPDASVPVTIKHPFSKRSSVATWDGKAAPTPKL</sequence>
<dbReference type="NCBIfam" id="NF004126">
    <property type="entry name" value="PRK05614.1"/>
    <property type="match status" value="1"/>
</dbReference>
<dbReference type="Pfam" id="PF00285">
    <property type="entry name" value="Citrate_synt"/>
    <property type="match status" value="1"/>
</dbReference>
<evidence type="ECO:0000313" key="6">
    <source>
        <dbReference type="EMBL" id="ORZ33874.1"/>
    </source>
</evidence>
<dbReference type="STRING" id="765915.A0A1Y2HIR4"/>
<evidence type="ECO:0000256" key="4">
    <source>
        <dbReference type="ARBA" id="ARBA00022679"/>
    </source>
</evidence>
<dbReference type="PROSITE" id="PS00480">
    <property type="entry name" value="CITRATE_SYNTHASE"/>
    <property type="match status" value="1"/>
</dbReference>
<accession>A0A1Y2HIR4</accession>
<keyword evidence="3" id="KW-0816">Tricarboxylic acid cycle</keyword>
<evidence type="ECO:0000313" key="7">
    <source>
        <dbReference type="Proteomes" id="UP000193411"/>
    </source>
</evidence>
<keyword evidence="4 5" id="KW-0808">Transferase</keyword>
<dbReference type="Gene3D" id="1.10.230.10">
    <property type="entry name" value="Cytochrome P450-Terp, domain 2"/>
    <property type="match status" value="1"/>
</dbReference>
<dbReference type="GO" id="GO:0032787">
    <property type="term" value="P:monocarboxylic acid metabolic process"/>
    <property type="evidence" value="ECO:0007669"/>
    <property type="project" value="UniProtKB-ARBA"/>
</dbReference>
<dbReference type="PRINTS" id="PR00143">
    <property type="entry name" value="CITRTSNTHASE"/>
</dbReference>
<evidence type="ECO:0000256" key="3">
    <source>
        <dbReference type="ARBA" id="ARBA00022532"/>
    </source>
</evidence>
<dbReference type="InterPro" id="IPR036969">
    <property type="entry name" value="Citrate_synthase_sf"/>
</dbReference>
<dbReference type="InterPro" id="IPR002020">
    <property type="entry name" value="Citrate_synthase"/>
</dbReference>
<dbReference type="InterPro" id="IPR016143">
    <property type="entry name" value="Citrate_synth-like_sm_a-sub"/>
</dbReference>
<dbReference type="InterPro" id="IPR019810">
    <property type="entry name" value="Citrate_synthase_AS"/>
</dbReference>
<comment type="pathway">
    <text evidence="1">Carbohydrate metabolism.</text>
</comment>
<dbReference type="SUPFAM" id="SSF48256">
    <property type="entry name" value="Citrate synthase"/>
    <property type="match status" value="1"/>
</dbReference>
<dbReference type="InterPro" id="IPR016142">
    <property type="entry name" value="Citrate_synth-like_lrg_a-sub"/>
</dbReference>
<protein>
    <recommendedName>
        <fullName evidence="5">Citrate synthase</fullName>
    </recommendedName>
</protein>
<dbReference type="Gene3D" id="1.10.580.10">
    <property type="entry name" value="Citrate Synthase, domain 1"/>
    <property type="match status" value="1"/>
</dbReference>